<proteinExistence type="inferred from homology"/>
<dbReference type="SUPFAM" id="SSF81321">
    <property type="entry name" value="Family A G protein-coupled receptor-like"/>
    <property type="match status" value="1"/>
</dbReference>
<accession>G8JMK3</accession>
<sequence length="310" mass="33902">MEDKGLSAVIRDGEPSVNIPSWFDSRLREGGTGWLWAVFAVFGTFSVVYTGLLVKASVNGSSSLRHKYTGPLLVALEFTFAYFTYASNLGWTGIAVPANGSAEVWTPETGTNWRQVFYSKYIAWFLGFPIVHYLFEFNGVVAAASTASWSFGDLIHSFSLIVLGTEFFIVGLLAGSFVPTVYKWGYWAFSALAVLTSGGIAVNHHAKVLRTSALLHPPLYATHISSALYLVCWGLAEGTNILTPNQESIFYGILDMVVFGIIPAALTILSRINEGNLPSWSLFKRKMFDLEKGGGARSGETIESDHEPVE</sequence>
<dbReference type="Gene3D" id="1.20.1070.10">
    <property type="entry name" value="Rhodopsin 7-helix transmembrane proteins"/>
    <property type="match status" value="1"/>
</dbReference>
<name>G8JMK3_ERECY</name>
<feature type="transmembrane region" description="Helical" evidence="6">
    <location>
        <begin position="184"/>
        <end position="202"/>
    </location>
</feature>
<gene>
    <name evidence="7" type="ordered locus">Ecym_1496</name>
</gene>
<evidence type="ECO:0000256" key="1">
    <source>
        <dbReference type="ARBA" id="ARBA00004141"/>
    </source>
</evidence>
<keyword evidence="4 6" id="KW-1133">Transmembrane helix</keyword>
<dbReference type="GO" id="GO:0005783">
    <property type="term" value="C:endoplasmic reticulum"/>
    <property type="evidence" value="ECO:0007669"/>
    <property type="project" value="TreeGrafter"/>
</dbReference>
<protein>
    <submittedName>
        <fullName evidence="7">Uncharacterized protein</fullName>
    </submittedName>
</protein>
<evidence type="ECO:0000313" key="7">
    <source>
        <dbReference type="EMBL" id="AET37720.1"/>
    </source>
</evidence>
<dbReference type="KEGG" id="erc:Ecym_1496"/>
<keyword evidence="3 6" id="KW-0812">Transmembrane</keyword>
<dbReference type="PANTHER" id="PTHR28286">
    <property type="match status" value="1"/>
</dbReference>
<dbReference type="GeneID" id="11469714"/>
<dbReference type="HOGENOM" id="CLU_054785_1_1_1"/>
<evidence type="ECO:0000256" key="3">
    <source>
        <dbReference type="ARBA" id="ARBA00022692"/>
    </source>
</evidence>
<evidence type="ECO:0000256" key="5">
    <source>
        <dbReference type="ARBA" id="ARBA00023136"/>
    </source>
</evidence>
<feature type="transmembrane region" description="Helical" evidence="6">
    <location>
        <begin position="34"/>
        <end position="56"/>
    </location>
</feature>
<dbReference type="Proteomes" id="UP000006790">
    <property type="component" value="Chromosome 1"/>
</dbReference>
<dbReference type="RefSeq" id="XP_003644537.1">
    <property type="nucleotide sequence ID" value="XM_003644489.1"/>
</dbReference>
<keyword evidence="5 6" id="KW-0472">Membrane</keyword>
<organism evidence="7 8">
    <name type="scientific">Eremothecium cymbalariae (strain CBS 270.75 / DBVPG 7215 / KCTC 17166 / NRRL Y-17582)</name>
    <name type="common">Yeast</name>
    <dbReference type="NCBI Taxonomy" id="931890"/>
    <lineage>
        <taxon>Eukaryota</taxon>
        <taxon>Fungi</taxon>
        <taxon>Dikarya</taxon>
        <taxon>Ascomycota</taxon>
        <taxon>Saccharomycotina</taxon>
        <taxon>Saccharomycetes</taxon>
        <taxon>Saccharomycetales</taxon>
        <taxon>Saccharomycetaceae</taxon>
        <taxon>Eremothecium</taxon>
    </lineage>
</organism>
<reference evidence="8" key="1">
    <citation type="journal article" date="2012" name="G3 (Bethesda)">
        <title>Pichia sorbitophila, an interspecies yeast hybrid reveals early steps of genome resolution following polyploidization.</title>
        <authorList>
            <person name="Leh Louis V."/>
            <person name="Despons L."/>
            <person name="Friedrich A."/>
            <person name="Martin T."/>
            <person name="Durrens P."/>
            <person name="Casaregola S."/>
            <person name="Neuveglise C."/>
            <person name="Fairhead C."/>
            <person name="Marck C."/>
            <person name="Cruz J.A."/>
            <person name="Straub M.L."/>
            <person name="Kugler V."/>
            <person name="Sacerdot C."/>
            <person name="Uzunov Z."/>
            <person name="Thierry A."/>
            <person name="Weiss S."/>
            <person name="Bleykasten C."/>
            <person name="De Montigny J."/>
            <person name="Jacques N."/>
            <person name="Jung P."/>
            <person name="Lemaire M."/>
            <person name="Mallet S."/>
            <person name="Morel G."/>
            <person name="Richard G.F."/>
            <person name="Sarkar A."/>
            <person name="Savel G."/>
            <person name="Schacherer J."/>
            <person name="Seret M.L."/>
            <person name="Talla E."/>
            <person name="Samson G."/>
            <person name="Jubin C."/>
            <person name="Poulain J."/>
            <person name="Vacherie B."/>
            <person name="Barbe V."/>
            <person name="Pelletier E."/>
            <person name="Sherman D.J."/>
            <person name="Westhof E."/>
            <person name="Weissenbach J."/>
            <person name="Baret P.V."/>
            <person name="Wincker P."/>
            <person name="Gaillardin C."/>
            <person name="Dujon B."/>
            <person name="Souciet J.L."/>
        </authorList>
    </citation>
    <scope>NUCLEOTIDE SEQUENCE [LARGE SCALE GENOMIC DNA]</scope>
    <source>
        <strain evidence="8">CBS 270.75 / DBVPG 7215 / KCTC 17166 / NRRL Y-17582</strain>
    </source>
</reference>
<feature type="transmembrane region" description="Helical" evidence="6">
    <location>
        <begin position="248"/>
        <end position="269"/>
    </location>
</feature>
<dbReference type="InParanoid" id="G8JMK3"/>
<dbReference type="GO" id="GO:0005886">
    <property type="term" value="C:plasma membrane"/>
    <property type="evidence" value="ECO:0007669"/>
    <property type="project" value="EnsemblFungi"/>
</dbReference>
<evidence type="ECO:0000256" key="2">
    <source>
        <dbReference type="ARBA" id="ARBA00008130"/>
    </source>
</evidence>
<dbReference type="FunCoup" id="G8JMK3">
    <property type="interactions" value="56"/>
</dbReference>
<dbReference type="InterPro" id="IPR001425">
    <property type="entry name" value="Arc/bac/fun_rhodopsins"/>
</dbReference>
<feature type="transmembrane region" description="Helical" evidence="6">
    <location>
        <begin position="121"/>
        <end position="142"/>
    </location>
</feature>
<evidence type="ECO:0000256" key="6">
    <source>
        <dbReference type="SAM" id="Phobius"/>
    </source>
</evidence>
<comment type="similarity">
    <text evidence="2">Belongs to the archaeal/bacterial/fungal opsin family.</text>
</comment>
<evidence type="ECO:0000256" key="4">
    <source>
        <dbReference type="ARBA" id="ARBA00022989"/>
    </source>
</evidence>
<feature type="transmembrane region" description="Helical" evidence="6">
    <location>
        <begin position="154"/>
        <end position="178"/>
    </location>
</feature>
<dbReference type="OrthoDB" id="536545at2759"/>
<evidence type="ECO:0000313" key="8">
    <source>
        <dbReference type="Proteomes" id="UP000006790"/>
    </source>
</evidence>
<feature type="transmembrane region" description="Helical" evidence="6">
    <location>
        <begin position="68"/>
        <end position="85"/>
    </location>
</feature>
<dbReference type="PANTHER" id="PTHR28286:SF1">
    <property type="entry name" value="30 KDA HEAT SHOCK PROTEIN-RELATED"/>
    <property type="match status" value="1"/>
</dbReference>
<dbReference type="SMART" id="SM01021">
    <property type="entry name" value="Bac_rhodopsin"/>
    <property type="match status" value="1"/>
</dbReference>
<dbReference type="OMA" id="HYLWALA"/>
<dbReference type="EMBL" id="CP002497">
    <property type="protein sequence ID" value="AET37720.1"/>
    <property type="molecule type" value="Genomic_DNA"/>
</dbReference>
<comment type="subcellular location">
    <subcellularLocation>
        <location evidence="1">Membrane</location>
        <topology evidence="1">Multi-pass membrane protein</topology>
    </subcellularLocation>
</comment>
<dbReference type="eggNOG" id="ENOG502QZWT">
    <property type="taxonomic scope" value="Eukaryota"/>
</dbReference>
<feature type="transmembrane region" description="Helical" evidence="6">
    <location>
        <begin position="214"/>
        <end position="236"/>
    </location>
</feature>
<dbReference type="AlphaFoldDB" id="G8JMK3"/>
<keyword evidence="8" id="KW-1185">Reference proteome</keyword>